<evidence type="ECO:0000256" key="8">
    <source>
        <dbReference type="HAMAP-Rule" id="MF_00461"/>
    </source>
</evidence>
<dbReference type="AlphaFoldDB" id="A0A3E4QT44"/>
<dbReference type="InterPro" id="IPR010208">
    <property type="entry name" value="Ion_transpt_RnfC/RsxC"/>
</dbReference>
<gene>
    <name evidence="8" type="primary">rnfC</name>
    <name evidence="10" type="ORF">DXC81_04855</name>
</gene>
<keyword evidence="2 8" id="KW-0004">4Fe-4S</keyword>
<dbReference type="PANTHER" id="PTHR43034">
    <property type="entry name" value="ION-TRANSLOCATING OXIDOREDUCTASE COMPLEX SUBUNIT C"/>
    <property type="match status" value="1"/>
</dbReference>
<dbReference type="HAMAP" id="MF_00461">
    <property type="entry name" value="RsxC_RnfC"/>
    <property type="match status" value="1"/>
</dbReference>
<keyword evidence="8" id="KW-1278">Translocase</keyword>
<dbReference type="Proteomes" id="UP000260943">
    <property type="component" value="Unassembled WGS sequence"/>
</dbReference>
<feature type="binding site" evidence="8">
    <location>
        <position position="407"/>
    </location>
    <ligand>
        <name>[4Fe-4S] cluster</name>
        <dbReference type="ChEBI" id="CHEBI:49883"/>
        <label>2</label>
    </ligand>
</feature>
<feature type="domain" description="4Fe-4S ferredoxin-type" evidence="9">
    <location>
        <begin position="392"/>
        <end position="425"/>
    </location>
</feature>
<dbReference type="PROSITE" id="PS00198">
    <property type="entry name" value="4FE4S_FER_1"/>
    <property type="match status" value="1"/>
</dbReference>
<keyword evidence="8" id="KW-1003">Cell membrane</keyword>
<keyword evidence="8" id="KW-0472">Membrane</keyword>
<comment type="similarity">
    <text evidence="8">Belongs to the 4Fe4S bacterial-type ferredoxin family. RnfC subfamily.</text>
</comment>
<dbReference type="Pfam" id="PF01512">
    <property type="entry name" value="Complex1_51K"/>
    <property type="match status" value="1"/>
</dbReference>
<dbReference type="PROSITE" id="PS51379">
    <property type="entry name" value="4FE4S_FER_2"/>
    <property type="match status" value="2"/>
</dbReference>
<dbReference type="GO" id="GO:0022900">
    <property type="term" value="P:electron transport chain"/>
    <property type="evidence" value="ECO:0007669"/>
    <property type="project" value="UniProtKB-UniRule"/>
</dbReference>
<feature type="binding site" evidence="8">
    <location>
        <position position="414"/>
    </location>
    <ligand>
        <name>[4Fe-4S] cluster</name>
        <dbReference type="ChEBI" id="CHEBI:49883"/>
        <label>1</label>
    </ligand>
</feature>
<dbReference type="InterPro" id="IPR017896">
    <property type="entry name" value="4Fe4S_Fe-S-bd"/>
</dbReference>
<dbReference type="GO" id="GO:0051539">
    <property type="term" value="F:4 iron, 4 sulfur cluster binding"/>
    <property type="evidence" value="ECO:0007669"/>
    <property type="project" value="UniProtKB-KW"/>
</dbReference>
<keyword evidence="5 8" id="KW-0249">Electron transport</keyword>
<sequence>MFSLHKTLGGVHPPQCKDTRDCPCTWIEPPSKVRIPLNMHIGAPCTPCVEVGDHVYIGTLIGTGEGLYAPIHASVSGTVTSVATEKLPTGATAPVVEITSDGKMENDPALEVPTYTTKDEFIACVRNSGVVGLGGASFPTWFKMQAPAGKKFEFVVVNAMECEPYITSDYRQMIEHAERVIDGVVRISRALEIPAVVIGVEDNKPEAVESLNKAIAEKGVSDLVEVLMVPTKYPAGGEKVLIEATTGRAVPAGGLPIDAGCLVLNVTTVSRVEEYFRYGVPLVRRTITLAGDCVANPGNYRVPLGMSVRDVIEATGGLVKDPKKIIMGGPMMGRTITNIDCPILKANNAILCLDKEAELPEESPCIRCGRCVRVCPLGLMPYALDAASRRHDAVELDELAVMNCMECGSCAFTCPAHRRITASIREGKAVYRGEVARLTQPAKEA</sequence>
<dbReference type="Pfam" id="PF13237">
    <property type="entry name" value="Fer4_10"/>
    <property type="match status" value="1"/>
</dbReference>
<organism evidence="10 11">
    <name type="scientific">Collinsella tanakaei</name>
    <dbReference type="NCBI Taxonomy" id="626935"/>
    <lineage>
        <taxon>Bacteria</taxon>
        <taxon>Bacillati</taxon>
        <taxon>Actinomycetota</taxon>
        <taxon>Coriobacteriia</taxon>
        <taxon>Coriobacteriales</taxon>
        <taxon>Coriobacteriaceae</taxon>
        <taxon>Collinsella</taxon>
    </lineage>
</organism>
<feature type="binding site" evidence="8">
    <location>
        <position position="371"/>
    </location>
    <ligand>
        <name>[4Fe-4S] cluster</name>
        <dbReference type="ChEBI" id="CHEBI:49883"/>
        <label>1</label>
    </ligand>
</feature>
<dbReference type="RefSeq" id="WP_117679436.1">
    <property type="nucleotide sequence ID" value="NZ_CAJJKC010000001.1"/>
</dbReference>
<evidence type="ECO:0000256" key="4">
    <source>
        <dbReference type="ARBA" id="ARBA00022737"/>
    </source>
</evidence>
<keyword evidence="3 8" id="KW-0479">Metal-binding</keyword>
<evidence type="ECO:0000256" key="1">
    <source>
        <dbReference type="ARBA" id="ARBA00022448"/>
    </source>
</evidence>
<evidence type="ECO:0000256" key="6">
    <source>
        <dbReference type="ARBA" id="ARBA00023004"/>
    </source>
</evidence>
<dbReference type="InterPro" id="IPR011538">
    <property type="entry name" value="Nuo51_FMN-bd"/>
</dbReference>
<dbReference type="InterPro" id="IPR026902">
    <property type="entry name" value="RnfC_N"/>
</dbReference>
<dbReference type="EMBL" id="QSRJ01000005">
    <property type="protein sequence ID" value="RGL10366.1"/>
    <property type="molecule type" value="Genomic_DNA"/>
</dbReference>
<feature type="binding site" evidence="8">
    <location>
        <position position="410"/>
    </location>
    <ligand>
        <name>[4Fe-4S] cluster</name>
        <dbReference type="ChEBI" id="CHEBI:49883"/>
        <label>2</label>
    </ligand>
</feature>
<dbReference type="InterPro" id="IPR037225">
    <property type="entry name" value="Nuo51_FMN-bd_sf"/>
</dbReference>
<dbReference type="GO" id="GO:0005886">
    <property type="term" value="C:plasma membrane"/>
    <property type="evidence" value="ECO:0007669"/>
    <property type="project" value="UniProtKB-SubCell"/>
</dbReference>
<reference evidence="10 11" key="1">
    <citation type="submission" date="2018-08" db="EMBL/GenBank/DDBJ databases">
        <title>A genome reference for cultivated species of the human gut microbiota.</title>
        <authorList>
            <person name="Zou Y."/>
            <person name="Xue W."/>
            <person name="Luo G."/>
        </authorList>
    </citation>
    <scope>NUCLEOTIDE SEQUENCE [LARGE SCALE GENOMIC DNA]</scope>
    <source>
        <strain evidence="10 11">TF08-14</strain>
    </source>
</reference>
<evidence type="ECO:0000256" key="2">
    <source>
        <dbReference type="ARBA" id="ARBA00022485"/>
    </source>
</evidence>
<dbReference type="SUPFAM" id="SSF46548">
    <property type="entry name" value="alpha-helical ferredoxin"/>
    <property type="match status" value="1"/>
</dbReference>
<evidence type="ECO:0000313" key="11">
    <source>
        <dbReference type="Proteomes" id="UP000260943"/>
    </source>
</evidence>
<dbReference type="InterPro" id="IPR017900">
    <property type="entry name" value="4Fe4S_Fe_S_CS"/>
</dbReference>
<dbReference type="Gene3D" id="3.40.50.11540">
    <property type="entry name" value="NADH-ubiquinone oxidoreductase 51kDa subunit"/>
    <property type="match status" value="1"/>
</dbReference>
<feature type="binding site" evidence="8">
    <location>
        <position position="368"/>
    </location>
    <ligand>
        <name>[4Fe-4S] cluster</name>
        <dbReference type="ChEBI" id="CHEBI:49883"/>
        <label>1</label>
    </ligand>
</feature>
<accession>A0A3E4QT44</accession>
<comment type="cofactor">
    <cofactor evidence="8">
        <name>[4Fe-4S] cluster</name>
        <dbReference type="ChEBI" id="CHEBI:49883"/>
    </cofactor>
    <text evidence="8">Binds 2 [4Fe-4S] clusters per subunit.</text>
</comment>
<evidence type="ECO:0000259" key="9">
    <source>
        <dbReference type="PROSITE" id="PS51379"/>
    </source>
</evidence>
<proteinExistence type="inferred from homology"/>
<dbReference type="Gene3D" id="3.30.70.20">
    <property type="match status" value="1"/>
</dbReference>
<protein>
    <recommendedName>
        <fullName evidence="8">Ion-translocating oxidoreductase complex subunit C</fullName>
        <ecNumber evidence="8">7.-.-.-</ecNumber>
    </recommendedName>
    <alternativeName>
        <fullName evidence="8">Rnf electron transport complex subunit C</fullName>
    </alternativeName>
</protein>
<evidence type="ECO:0000256" key="3">
    <source>
        <dbReference type="ARBA" id="ARBA00022723"/>
    </source>
</evidence>
<comment type="function">
    <text evidence="8">Part of a membrane-bound complex that couples electron transfer with translocation of ions across the membrane.</text>
</comment>
<dbReference type="PANTHER" id="PTHR43034:SF2">
    <property type="entry name" value="ION-TRANSLOCATING OXIDOREDUCTASE COMPLEX SUBUNIT C"/>
    <property type="match status" value="1"/>
</dbReference>
<dbReference type="EC" id="7.-.-.-" evidence="8"/>
<name>A0A3E4QT44_9ACTN</name>
<dbReference type="NCBIfam" id="NF003454">
    <property type="entry name" value="PRK05035.1"/>
    <property type="match status" value="1"/>
</dbReference>
<dbReference type="GO" id="GO:0009055">
    <property type="term" value="F:electron transfer activity"/>
    <property type="evidence" value="ECO:0007669"/>
    <property type="project" value="InterPro"/>
</dbReference>
<keyword evidence="6 8" id="KW-0408">Iron</keyword>
<comment type="subunit">
    <text evidence="8">The complex is composed of six subunits: RnfA, RnfB, RnfC, RnfD, RnfE and RnfG.</text>
</comment>
<feature type="domain" description="4Fe-4S ferredoxin-type" evidence="9">
    <location>
        <begin position="355"/>
        <end position="385"/>
    </location>
</feature>
<dbReference type="Pfam" id="PF10531">
    <property type="entry name" value="SLBB"/>
    <property type="match status" value="1"/>
</dbReference>
<evidence type="ECO:0000313" key="10">
    <source>
        <dbReference type="EMBL" id="RGL10366.1"/>
    </source>
</evidence>
<keyword evidence="4 8" id="KW-0677">Repeat</keyword>
<comment type="subcellular location">
    <subcellularLocation>
        <location evidence="8">Cell membrane</location>
        <topology evidence="8">Peripheral membrane protein</topology>
    </subcellularLocation>
</comment>
<dbReference type="NCBIfam" id="TIGR01945">
    <property type="entry name" value="rnfC"/>
    <property type="match status" value="1"/>
</dbReference>
<dbReference type="Gene3D" id="3.10.20.600">
    <property type="match status" value="1"/>
</dbReference>
<dbReference type="Pfam" id="PF13375">
    <property type="entry name" value="RnfC_N"/>
    <property type="match status" value="1"/>
</dbReference>
<dbReference type="SUPFAM" id="SSF142019">
    <property type="entry name" value="Nqo1 FMN-binding domain-like"/>
    <property type="match status" value="1"/>
</dbReference>
<keyword evidence="1 8" id="KW-0813">Transport</keyword>
<dbReference type="GO" id="GO:0046872">
    <property type="term" value="F:metal ion binding"/>
    <property type="evidence" value="ECO:0007669"/>
    <property type="project" value="UniProtKB-KW"/>
</dbReference>
<feature type="binding site" evidence="8">
    <location>
        <position position="375"/>
    </location>
    <ligand>
        <name>[4Fe-4S] cluster</name>
        <dbReference type="ChEBI" id="CHEBI:49883"/>
        <label>2</label>
    </ligand>
</feature>
<feature type="binding site" evidence="8">
    <location>
        <position position="404"/>
    </location>
    <ligand>
        <name>[4Fe-4S] cluster</name>
        <dbReference type="ChEBI" id="CHEBI:49883"/>
        <label>2</label>
    </ligand>
</feature>
<evidence type="ECO:0000256" key="5">
    <source>
        <dbReference type="ARBA" id="ARBA00022982"/>
    </source>
</evidence>
<keyword evidence="7 8" id="KW-0411">Iron-sulfur</keyword>
<feature type="binding site" evidence="8">
    <location>
        <position position="365"/>
    </location>
    <ligand>
        <name>[4Fe-4S] cluster</name>
        <dbReference type="ChEBI" id="CHEBI:49883"/>
        <label>1</label>
    </ligand>
</feature>
<evidence type="ECO:0000256" key="7">
    <source>
        <dbReference type="ARBA" id="ARBA00023014"/>
    </source>
</evidence>
<comment type="caution">
    <text evidence="10">The sequence shown here is derived from an EMBL/GenBank/DDBJ whole genome shotgun (WGS) entry which is preliminary data.</text>
</comment>
<dbReference type="InterPro" id="IPR019554">
    <property type="entry name" value="Soluble_ligand-bd"/>
</dbReference>